<dbReference type="InterPro" id="IPR013022">
    <property type="entry name" value="Xyl_isomerase-like_TIM-brl"/>
</dbReference>
<dbReference type="GO" id="GO:0016853">
    <property type="term" value="F:isomerase activity"/>
    <property type="evidence" value="ECO:0007669"/>
    <property type="project" value="UniProtKB-KW"/>
</dbReference>
<dbReference type="Pfam" id="PF01261">
    <property type="entry name" value="AP_endonuc_2"/>
    <property type="match status" value="1"/>
</dbReference>
<dbReference type="EMBL" id="RBKS01000001">
    <property type="protein sequence ID" value="RKR75283.1"/>
    <property type="molecule type" value="Genomic_DNA"/>
</dbReference>
<feature type="domain" description="Xylose isomerase-like TIM barrel" evidence="2">
    <location>
        <begin position="26"/>
        <end position="261"/>
    </location>
</feature>
<dbReference type="PANTHER" id="PTHR12110:SF41">
    <property type="entry name" value="INOSOSE DEHYDRATASE"/>
    <property type="match status" value="1"/>
</dbReference>
<gene>
    <name evidence="3" type="ORF">C8E83_2422</name>
</gene>
<dbReference type="AlphaFoldDB" id="A0A495IGZ4"/>
<name>A0A495IGZ4_9MICO</name>
<dbReference type="Gene3D" id="3.20.20.150">
    <property type="entry name" value="Divalent-metal-dependent TIM barrel enzymes"/>
    <property type="match status" value="1"/>
</dbReference>
<dbReference type="OrthoDB" id="5182842at2"/>
<organism evidence="3 4">
    <name type="scientific">Frondihabitans australicus</name>
    <dbReference type="NCBI Taxonomy" id="386892"/>
    <lineage>
        <taxon>Bacteria</taxon>
        <taxon>Bacillati</taxon>
        <taxon>Actinomycetota</taxon>
        <taxon>Actinomycetes</taxon>
        <taxon>Micrococcales</taxon>
        <taxon>Microbacteriaceae</taxon>
        <taxon>Frondihabitans</taxon>
    </lineage>
</organism>
<dbReference type="Proteomes" id="UP000280008">
    <property type="component" value="Unassembled WGS sequence"/>
</dbReference>
<dbReference type="PANTHER" id="PTHR12110">
    <property type="entry name" value="HYDROXYPYRUVATE ISOMERASE"/>
    <property type="match status" value="1"/>
</dbReference>
<evidence type="ECO:0000313" key="4">
    <source>
        <dbReference type="Proteomes" id="UP000280008"/>
    </source>
</evidence>
<proteinExistence type="predicted"/>
<dbReference type="InterPro" id="IPR036237">
    <property type="entry name" value="Xyl_isomerase-like_sf"/>
</dbReference>
<keyword evidence="4" id="KW-1185">Reference proteome</keyword>
<dbReference type="RefSeq" id="WP_121370095.1">
    <property type="nucleotide sequence ID" value="NZ_RBKS01000001.1"/>
</dbReference>
<keyword evidence="1" id="KW-0119">Carbohydrate metabolism</keyword>
<dbReference type="InterPro" id="IPR050312">
    <property type="entry name" value="IolE/XylAMocC-like"/>
</dbReference>
<dbReference type="SUPFAM" id="SSF51658">
    <property type="entry name" value="Xylose isomerase-like"/>
    <property type="match status" value="1"/>
</dbReference>
<comment type="caution">
    <text evidence="3">The sequence shown here is derived from an EMBL/GenBank/DDBJ whole genome shotgun (WGS) entry which is preliminary data.</text>
</comment>
<accession>A0A495IGZ4</accession>
<evidence type="ECO:0000313" key="3">
    <source>
        <dbReference type="EMBL" id="RKR75283.1"/>
    </source>
</evidence>
<protein>
    <submittedName>
        <fullName evidence="3">Sugar phosphate isomerase/epimerase</fullName>
    </submittedName>
</protein>
<evidence type="ECO:0000256" key="1">
    <source>
        <dbReference type="ARBA" id="ARBA00023277"/>
    </source>
</evidence>
<evidence type="ECO:0000259" key="2">
    <source>
        <dbReference type="Pfam" id="PF01261"/>
    </source>
</evidence>
<reference evidence="3 4" key="1">
    <citation type="submission" date="2018-10" db="EMBL/GenBank/DDBJ databases">
        <title>Sequencing the genomes of 1000 actinobacteria strains.</title>
        <authorList>
            <person name="Klenk H.-P."/>
        </authorList>
    </citation>
    <scope>NUCLEOTIDE SEQUENCE [LARGE SCALE GENOMIC DNA]</scope>
    <source>
        <strain evidence="3 4">DSM 17894</strain>
    </source>
</reference>
<keyword evidence="3" id="KW-0413">Isomerase</keyword>
<sequence length="272" mass="29505">MAFPAISVQLYSVYREIDKDLDGTLARLAEIGLKHVEAFDFVSRADALKKSFAAHGLTAPTGHAILIEEEVDTPDKLLSIPPVEETFAAAAALGLEVVIDPYLAPARWATADSVKWGAERLNERAEQAAAFGLKVGYHNHDHEFRNVIDGRPAYELFVENLEPSVKLEVDLYWASAAGIDIVKLLPRLGERVVAVHAKDGPMRDGISTAELPTDQKPAGQGGVRLAEAIASAPAVKFAVIEYDHFEGDIFDGVQQSFQWLSEQAASTETVSA</sequence>